<sequence length="300" mass="34961">MVDYFYLGIYKFFTFLLWLLPEGVIRKLMRAIAWFAYYISPKHKNIIHSNLDLAFNNTLTKQEKREIGISSFMNLLDTILGIIKRDGMSREEVIENISFDGIEIVKKYQDEGKKIIFITGHQGNWELLSQAIAIKFDLTLVGVGRELDSKIMDRVLKKNREQFNIEMVYKKGAMKGCIRALSKGKAVGILVDQSIKLSQSININFFGKPATHTPLASILSRKFGIDLIPAFISTDDYKNYRVKVYEPIKTIKTDNQDDDLAKLTQAQADIMEQVIKENPKQWFWMHKRWKRLNDEIYKKY</sequence>
<evidence type="ECO:0000256" key="5">
    <source>
        <dbReference type="ARBA" id="ARBA00023136"/>
    </source>
</evidence>
<keyword evidence="5 7" id="KW-0472">Membrane</keyword>
<name>A0A1W1CL88_9ZZZZ</name>
<dbReference type="AlphaFoldDB" id="A0A1W1CL88"/>
<proteinExistence type="predicted"/>
<keyword evidence="6 8" id="KW-0012">Acyltransferase</keyword>
<feature type="transmembrane region" description="Helical" evidence="7">
    <location>
        <begin position="6"/>
        <end position="25"/>
    </location>
</feature>
<dbReference type="PANTHER" id="PTHR30606">
    <property type="entry name" value="LIPID A BIOSYNTHESIS LAUROYL ACYLTRANSFERASE"/>
    <property type="match status" value="1"/>
</dbReference>
<keyword evidence="3" id="KW-0997">Cell inner membrane</keyword>
<reference evidence="8" key="1">
    <citation type="submission" date="2016-10" db="EMBL/GenBank/DDBJ databases">
        <authorList>
            <person name="de Groot N.N."/>
        </authorList>
    </citation>
    <scope>NUCLEOTIDE SEQUENCE</scope>
</reference>
<keyword evidence="4 8" id="KW-0808">Transferase</keyword>
<evidence type="ECO:0000256" key="3">
    <source>
        <dbReference type="ARBA" id="ARBA00022519"/>
    </source>
</evidence>
<evidence type="ECO:0000256" key="1">
    <source>
        <dbReference type="ARBA" id="ARBA00004533"/>
    </source>
</evidence>
<dbReference type="GO" id="GO:1901137">
    <property type="term" value="P:carbohydrate derivative biosynthetic process"/>
    <property type="evidence" value="ECO:0007669"/>
    <property type="project" value="UniProtKB-ARBA"/>
</dbReference>
<dbReference type="NCBIfam" id="NF006270">
    <property type="entry name" value="PRK08419.1"/>
    <property type="match status" value="1"/>
</dbReference>
<keyword evidence="7" id="KW-0812">Transmembrane</keyword>
<evidence type="ECO:0000256" key="6">
    <source>
        <dbReference type="ARBA" id="ARBA00023315"/>
    </source>
</evidence>
<dbReference type="Pfam" id="PF03279">
    <property type="entry name" value="Lip_A_acyltrans"/>
    <property type="match status" value="1"/>
</dbReference>
<keyword evidence="7" id="KW-1133">Transmembrane helix</keyword>
<dbReference type="GO" id="GO:0016746">
    <property type="term" value="F:acyltransferase activity"/>
    <property type="evidence" value="ECO:0007669"/>
    <property type="project" value="UniProtKB-KW"/>
</dbReference>
<keyword evidence="2" id="KW-1003">Cell membrane</keyword>
<comment type="subcellular location">
    <subcellularLocation>
        <location evidence="1">Cell inner membrane</location>
    </subcellularLocation>
</comment>
<organism evidence="8">
    <name type="scientific">hydrothermal vent metagenome</name>
    <dbReference type="NCBI Taxonomy" id="652676"/>
    <lineage>
        <taxon>unclassified sequences</taxon>
        <taxon>metagenomes</taxon>
        <taxon>ecological metagenomes</taxon>
    </lineage>
</organism>
<protein>
    <submittedName>
        <fullName evidence="8">Lipid A biosynthesis lauroyl acyltransferase</fullName>
        <ecNumber evidence="8">2.3.1.-</ecNumber>
    </submittedName>
</protein>
<evidence type="ECO:0000256" key="7">
    <source>
        <dbReference type="SAM" id="Phobius"/>
    </source>
</evidence>
<dbReference type="CDD" id="cd07984">
    <property type="entry name" value="LPLAT_LABLAT-like"/>
    <property type="match status" value="1"/>
</dbReference>
<accession>A0A1W1CL88</accession>
<dbReference type="PANTHER" id="PTHR30606:SF9">
    <property type="entry name" value="LIPID A BIOSYNTHESIS LAUROYLTRANSFERASE"/>
    <property type="match status" value="1"/>
</dbReference>
<dbReference type="EC" id="2.3.1.-" evidence="8"/>
<gene>
    <name evidence="8" type="ORF">MNB_SV-12-1972</name>
</gene>
<evidence type="ECO:0000256" key="4">
    <source>
        <dbReference type="ARBA" id="ARBA00022679"/>
    </source>
</evidence>
<evidence type="ECO:0000313" key="8">
    <source>
        <dbReference type="EMBL" id="SFV66660.1"/>
    </source>
</evidence>
<dbReference type="GO" id="GO:0005886">
    <property type="term" value="C:plasma membrane"/>
    <property type="evidence" value="ECO:0007669"/>
    <property type="project" value="UniProtKB-SubCell"/>
</dbReference>
<evidence type="ECO:0000256" key="2">
    <source>
        <dbReference type="ARBA" id="ARBA00022475"/>
    </source>
</evidence>
<dbReference type="InterPro" id="IPR004960">
    <property type="entry name" value="LipA_acyltrans"/>
</dbReference>
<dbReference type="GO" id="GO:0008610">
    <property type="term" value="P:lipid biosynthetic process"/>
    <property type="evidence" value="ECO:0007669"/>
    <property type="project" value="UniProtKB-ARBA"/>
</dbReference>
<dbReference type="PIRSF" id="PIRSF026649">
    <property type="entry name" value="MsbB"/>
    <property type="match status" value="1"/>
</dbReference>
<dbReference type="EMBL" id="FPHE01000155">
    <property type="protein sequence ID" value="SFV66660.1"/>
    <property type="molecule type" value="Genomic_DNA"/>
</dbReference>